<dbReference type="GO" id="GO:0016616">
    <property type="term" value="F:oxidoreductase activity, acting on the CH-OH group of donors, NAD or NADP as acceptor"/>
    <property type="evidence" value="ECO:0007669"/>
    <property type="project" value="TreeGrafter"/>
</dbReference>
<dbReference type="SUPFAM" id="SSF51735">
    <property type="entry name" value="NAD(P)-binding Rossmann-fold domains"/>
    <property type="match status" value="1"/>
</dbReference>
<keyword evidence="1" id="KW-0521">NADP</keyword>
<evidence type="ECO:0000256" key="3">
    <source>
        <dbReference type="ARBA" id="ARBA00023445"/>
    </source>
</evidence>
<evidence type="ECO:0000313" key="5">
    <source>
        <dbReference type="EMBL" id="KAK7340109.1"/>
    </source>
</evidence>
<dbReference type="EMBL" id="JAYMYQ010000004">
    <property type="protein sequence ID" value="KAK7340109.1"/>
    <property type="molecule type" value="Genomic_DNA"/>
</dbReference>
<name>A0AAN9LQ66_CANGL</name>
<protein>
    <recommendedName>
        <fullName evidence="4">NAD-dependent epimerase/dehydratase domain-containing protein</fullName>
    </recommendedName>
</protein>
<dbReference type="Proteomes" id="UP001367508">
    <property type="component" value="Unassembled WGS sequence"/>
</dbReference>
<dbReference type="PANTHER" id="PTHR10366:SF563">
    <property type="entry name" value="CINNAMOYL-COA REDUCTASE 16"/>
    <property type="match status" value="1"/>
</dbReference>
<keyword evidence="6" id="KW-1185">Reference proteome</keyword>
<proteinExistence type="inferred from homology"/>
<feature type="domain" description="NAD-dependent epimerase/dehydratase" evidence="4">
    <location>
        <begin position="43"/>
        <end position="287"/>
    </location>
</feature>
<dbReference type="InterPro" id="IPR036291">
    <property type="entry name" value="NAD(P)-bd_dom_sf"/>
</dbReference>
<keyword evidence="2" id="KW-0560">Oxidoreductase</keyword>
<dbReference type="AlphaFoldDB" id="A0AAN9LQ66"/>
<evidence type="ECO:0000313" key="6">
    <source>
        <dbReference type="Proteomes" id="UP001367508"/>
    </source>
</evidence>
<comment type="caution">
    <text evidence="5">The sequence shown here is derived from an EMBL/GenBank/DDBJ whole genome shotgun (WGS) entry which is preliminary data.</text>
</comment>
<dbReference type="Gene3D" id="3.40.50.720">
    <property type="entry name" value="NAD(P)-binding Rossmann-like Domain"/>
    <property type="match status" value="1"/>
</dbReference>
<dbReference type="FunFam" id="3.40.50.720:FF:000085">
    <property type="entry name" value="Dihydroflavonol reductase"/>
    <property type="match status" value="1"/>
</dbReference>
<dbReference type="Pfam" id="PF01370">
    <property type="entry name" value="Epimerase"/>
    <property type="match status" value="1"/>
</dbReference>
<evidence type="ECO:0000256" key="2">
    <source>
        <dbReference type="ARBA" id="ARBA00023002"/>
    </source>
</evidence>
<dbReference type="InterPro" id="IPR001509">
    <property type="entry name" value="Epimerase_deHydtase"/>
</dbReference>
<dbReference type="CDD" id="cd08958">
    <property type="entry name" value="FR_SDR_e"/>
    <property type="match status" value="1"/>
</dbReference>
<dbReference type="PANTHER" id="PTHR10366">
    <property type="entry name" value="NAD DEPENDENT EPIMERASE/DEHYDRATASE"/>
    <property type="match status" value="1"/>
</dbReference>
<evidence type="ECO:0000259" key="4">
    <source>
        <dbReference type="Pfam" id="PF01370"/>
    </source>
</evidence>
<reference evidence="5 6" key="1">
    <citation type="submission" date="2024-01" db="EMBL/GenBank/DDBJ databases">
        <title>The genomes of 5 underutilized Papilionoideae crops provide insights into root nodulation and disease resistanc.</title>
        <authorList>
            <person name="Jiang F."/>
        </authorList>
    </citation>
    <scope>NUCLEOTIDE SEQUENCE [LARGE SCALE GENOMIC DNA]</scope>
    <source>
        <strain evidence="5">LVBAO_FW01</strain>
        <tissue evidence="5">Leaves</tissue>
    </source>
</reference>
<sequence length="361" mass="40638">MYAHAVHIYMFVKFKQKQRDYKQSKHIHIHRKSAEMEEGKGRVCVTGGTGFIGSWIIKRLLENGYTVNTTIRSDPERKRDVSFLTNLPGASQKLKIFNADLSNPESYTAAIEGCIGVLHTATPVDVEGNEPEEIVTKRTIDGALGILKACLNSKTVKRVVYTSSASAVYWQSKEEDVMDESYWSDENTLRSLKPFAWAYSISKTLAEKAVLEFGEQHGLDVVTLIPTFVLGPFICPKLPASVHASLAFLFGNKTPFGATRMHMVHVDDVARAHIFLLEHPNPKGRYNCSPFIASIEEIAQFLSTKYPQYQITTPDERKKINGPKLPDLTSKKLMDAGFKFKYTLEETFEEAIQCGKEKSYL</sequence>
<comment type="similarity">
    <text evidence="3">Belongs to the NAD(P)-dependent epimerase/dehydratase family. Dihydroflavonol-4-reductase subfamily.</text>
</comment>
<gene>
    <name evidence="5" type="ORF">VNO77_20803</name>
</gene>
<organism evidence="5 6">
    <name type="scientific">Canavalia gladiata</name>
    <name type="common">Sword bean</name>
    <name type="synonym">Dolichos gladiatus</name>
    <dbReference type="NCBI Taxonomy" id="3824"/>
    <lineage>
        <taxon>Eukaryota</taxon>
        <taxon>Viridiplantae</taxon>
        <taxon>Streptophyta</taxon>
        <taxon>Embryophyta</taxon>
        <taxon>Tracheophyta</taxon>
        <taxon>Spermatophyta</taxon>
        <taxon>Magnoliopsida</taxon>
        <taxon>eudicotyledons</taxon>
        <taxon>Gunneridae</taxon>
        <taxon>Pentapetalae</taxon>
        <taxon>rosids</taxon>
        <taxon>fabids</taxon>
        <taxon>Fabales</taxon>
        <taxon>Fabaceae</taxon>
        <taxon>Papilionoideae</taxon>
        <taxon>50 kb inversion clade</taxon>
        <taxon>NPAAA clade</taxon>
        <taxon>indigoferoid/millettioid clade</taxon>
        <taxon>Phaseoleae</taxon>
        <taxon>Canavalia</taxon>
    </lineage>
</organism>
<accession>A0AAN9LQ66</accession>
<evidence type="ECO:0000256" key="1">
    <source>
        <dbReference type="ARBA" id="ARBA00022857"/>
    </source>
</evidence>
<dbReference type="InterPro" id="IPR050425">
    <property type="entry name" value="NAD(P)_dehydrat-like"/>
</dbReference>